<dbReference type="InterPro" id="IPR004097">
    <property type="entry name" value="DHHA2"/>
</dbReference>
<dbReference type="Gene3D" id="3.30.70.330">
    <property type="match status" value="1"/>
</dbReference>
<dbReference type="InterPro" id="IPR012677">
    <property type="entry name" value="Nucleotide-bd_a/b_plait_sf"/>
</dbReference>
<feature type="domain" description="RRM" evidence="11">
    <location>
        <begin position="9"/>
        <end position="86"/>
    </location>
</feature>
<dbReference type="Pfam" id="PF02833">
    <property type="entry name" value="DHHA2"/>
    <property type="match status" value="1"/>
</dbReference>
<evidence type="ECO:0000256" key="8">
    <source>
        <dbReference type="ARBA" id="ARBA00047820"/>
    </source>
</evidence>
<evidence type="ECO:0000256" key="5">
    <source>
        <dbReference type="ARBA" id="ARBA00022801"/>
    </source>
</evidence>
<dbReference type="EC" id="3.6.1.1" evidence="3"/>
<dbReference type="Gene3D" id="2.40.50.90">
    <property type="match status" value="1"/>
</dbReference>
<feature type="compositionally biased region" description="Polar residues" evidence="10">
    <location>
        <begin position="100"/>
        <end position="123"/>
    </location>
</feature>
<dbReference type="PROSITE" id="PS50304">
    <property type="entry name" value="TUDOR"/>
    <property type="match status" value="2"/>
</dbReference>
<feature type="compositionally biased region" description="Low complexity" evidence="10">
    <location>
        <begin position="127"/>
        <end position="150"/>
    </location>
</feature>
<dbReference type="SMART" id="SM00333">
    <property type="entry name" value="TUDOR"/>
    <property type="match status" value="2"/>
</dbReference>
<dbReference type="SUPFAM" id="SSF63748">
    <property type="entry name" value="Tudor/PWWP/MBT"/>
    <property type="match status" value="2"/>
</dbReference>
<feature type="domain" description="Tudor" evidence="12">
    <location>
        <begin position="444"/>
        <end position="519"/>
    </location>
</feature>
<evidence type="ECO:0000256" key="2">
    <source>
        <dbReference type="ARBA" id="ARBA00010331"/>
    </source>
</evidence>
<dbReference type="FunFam" id="3.90.1640.10:FF:000001">
    <property type="entry name" value="Probable manganese-dependent inorganic pyrophosphatase"/>
    <property type="match status" value="1"/>
</dbReference>
<evidence type="ECO:0000256" key="10">
    <source>
        <dbReference type="SAM" id="MobiDB-lite"/>
    </source>
</evidence>
<evidence type="ECO:0000259" key="12">
    <source>
        <dbReference type="PROSITE" id="PS50304"/>
    </source>
</evidence>
<dbReference type="SUPFAM" id="SSF64182">
    <property type="entry name" value="DHH phosphoesterases"/>
    <property type="match status" value="1"/>
</dbReference>
<dbReference type="Gene3D" id="2.30.30.140">
    <property type="match status" value="2"/>
</dbReference>
<dbReference type="PANTHER" id="PTHR22948">
    <property type="entry name" value="TUDOR DOMAIN CONTAINING PROTEIN"/>
    <property type="match status" value="1"/>
</dbReference>
<comment type="cofactor">
    <cofactor evidence="1">
        <name>Mn(2+)</name>
        <dbReference type="ChEBI" id="CHEBI:29035"/>
    </cofactor>
</comment>
<dbReference type="InterPro" id="IPR035979">
    <property type="entry name" value="RBD_domain_sf"/>
</dbReference>
<dbReference type="Gene3D" id="3.10.310.20">
    <property type="entry name" value="DHHA2 domain"/>
    <property type="match status" value="1"/>
</dbReference>
<feature type="region of interest" description="Disordered" evidence="10">
    <location>
        <begin position="660"/>
        <end position="691"/>
    </location>
</feature>
<keyword evidence="5" id="KW-0378">Hydrolase</keyword>
<evidence type="ECO:0000256" key="4">
    <source>
        <dbReference type="ARBA" id="ARBA00022723"/>
    </source>
</evidence>
<keyword evidence="6" id="KW-0464">Manganese</keyword>
<dbReference type="InterPro" id="IPR002999">
    <property type="entry name" value="Tudor"/>
</dbReference>
<name>A0A818LZL1_9BILA</name>
<evidence type="ECO:0000256" key="1">
    <source>
        <dbReference type="ARBA" id="ARBA00001936"/>
    </source>
</evidence>
<dbReference type="Pfam" id="PF00567">
    <property type="entry name" value="TUDOR"/>
    <property type="match status" value="2"/>
</dbReference>
<organism evidence="13 14">
    <name type="scientific">Adineta steineri</name>
    <dbReference type="NCBI Taxonomy" id="433720"/>
    <lineage>
        <taxon>Eukaryota</taxon>
        <taxon>Metazoa</taxon>
        <taxon>Spiralia</taxon>
        <taxon>Gnathifera</taxon>
        <taxon>Rotifera</taxon>
        <taxon>Eurotatoria</taxon>
        <taxon>Bdelloidea</taxon>
        <taxon>Adinetida</taxon>
        <taxon>Adinetidae</taxon>
        <taxon>Adineta</taxon>
    </lineage>
</organism>
<dbReference type="Pfam" id="PF01368">
    <property type="entry name" value="DHH"/>
    <property type="match status" value="1"/>
</dbReference>
<dbReference type="CDD" id="cd00590">
    <property type="entry name" value="RRM_SF"/>
    <property type="match status" value="1"/>
</dbReference>
<comment type="catalytic activity">
    <reaction evidence="8">
        <text>diphosphate + H2O = 2 phosphate + H(+)</text>
        <dbReference type="Rhea" id="RHEA:24576"/>
        <dbReference type="ChEBI" id="CHEBI:15377"/>
        <dbReference type="ChEBI" id="CHEBI:15378"/>
        <dbReference type="ChEBI" id="CHEBI:33019"/>
        <dbReference type="ChEBI" id="CHEBI:43474"/>
        <dbReference type="EC" id="3.6.1.1"/>
    </reaction>
</comment>
<dbReference type="InterPro" id="IPR000504">
    <property type="entry name" value="RRM_dom"/>
</dbReference>
<dbReference type="SUPFAM" id="SSF54928">
    <property type="entry name" value="RNA-binding domain, RBD"/>
    <property type="match status" value="1"/>
</dbReference>
<keyword evidence="4" id="KW-0479">Metal-binding</keyword>
<dbReference type="InterPro" id="IPR050621">
    <property type="entry name" value="Tudor_domain_containing"/>
</dbReference>
<keyword evidence="9" id="KW-0694">RNA-binding</keyword>
<reference evidence="13" key="1">
    <citation type="submission" date="2021-02" db="EMBL/GenBank/DDBJ databases">
        <authorList>
            <person name="Nowell W R."/>
        </authorList>
    </citation>
    <scope>NUCLEOTIDE SEQUENCE</scope>
</reference>
<dbReference type="SMART" id="SM01131">
    <property type="entry name" value="DHHA2"/>
    <property type="match status" value="1"/>
</dbReference>
<evidence type="ECO:0000256" key="7">
    <source>
        <dbReference type="ARBA" id="ARBA00032535"/>
    </source>
</evidence>
<dbReference type="InterPro" id="IPR038763">
    <property type="entry name" value="DHH_sf"/>
</dbReference>
<sequence length="1058" mass="120350">MNDLARRVNSIIVKNLPTNYDESQLQELFSKFGPITSSKVLPANPNFDGGCGFVNFADADSCAKAVESMNGFAIDRFTLRVNHSETRMNNNKNFDRPQNGFRTNGETNDENNGASTPNVQNRFSGFRSSSTRSSTNTTSITNESETVTNNKPLWNSTNIEQKTNKSSFENEPTLNIREHDPLVINKTYIVYLSNLEVPNVIFAATLDDYVNATLLITQMNKHEQLTKIQANSYKSNQLVVGQWCAALFNGDWYRARILEIEENRVYVQYIDWGNTGWCDSILEIRSLPNEYYKDPILCVKCILNGISTQEKISDEQTNAILEILVLDVKLDMTVIRIEKDIPYVQLNLGERDLNAEIGSILPQSSVSPSAPPTTTTVSQNSKNEIINFDSNKSEMNVNEIHSVQLTTVDNESECFHVLLMNNHLPTIMNVLKDWNADKQPLTKQPKVDTLVCAQYDGDDLWYRAWIKNITGIEILIFLFCRRFGFLLDTGFHVYFVDFGNEETVSIDHLNECPDMLRNIPWQSVQIKLANIKLTDDERYLLLKEFETDRLDMKIASKDQDIYSVELSNSGKSLTEYMIELRNKKEQQQIQNTSATNEVPKTFNEQPVRKVVTPPPPPTIVENISRTSNETVRPISLPIQSKPIEPKRSVELNNHISLPQIPPATITTTKSSDTLNTTTQSLSSDTQNNDNNLNDNLMNMITEQRRHNRLLEQAIAAINTTNALLTQLVQRPLGYRALSSAQKNVNKETIVIGHRNPDTDAITAAIVYTDLLRQMNVNAKAYRLGNLNNETKFILKQVGIKEPDMLPDNIPDGTQVALVDHNESQQSMENIHKMCITHVIDHHKLGDLTTSEPVYLRFEPVGCTATILTKIYRENNLDINQKMAFLLTSAILSDTLHLRSPTTTNDDRKILEYLVPISKIDNIKSYANQMFEAKSDLKEFSSKQILLLDYKTYTFNNEKWGIGTGETCDMNKMLERKDDLLKEMHKEKKRSNLKGILFSIVDIIKEKNLTLIPGEIEENVVRQAFQVDINKQHIADLGSRISRKKQIIPALEAYFRQKS</sequence>
<feature type="compositionally biased region" description="Polar residues" evidence="10">
    <location>
        <begin position="151"/>
        <end position="166"/>
    </location>
</feature>
<evidence type="ECO:0000256" key="3">
    <source>
        <dbReference type="ARBA" id="ARBA00012146"/>
    </source>
</evidence>
<comment type="similarity">
    <text evidence="2">Belongs to the PPase class C family. Prune subfamily.</text>
</comment>
<protein>
    <recommendedName>
        <fullName evidence="3">inorganic diphosphatase</fullName>
        <ecNumber evidence="3">3.6.1.1</ecNumber>
    </recommendedName>
    <alternativeName>
        <fullName evidence="7">Pyrophosphate phospho-hydrolase</fullName>
    </alternativeName>
</protein>
<dbReference type="NCBIfam" id="NF003877">
    <property type="entry name" value="PRK05427.1"/>
    <property type="match status" value="1"/>
</dbReference>
<dbReference type="AlphaFoldDB" id="A0A818LZL1"/>
<feature type="compositionally biased region" description="Low complexity" evidence="10">
    <location>
        <begin position="664"/>
        <end position="678"/>
    </location>
</feature>
<dbReference type="CDD" id="cd20379">
    <property type="entry name" value="Tudor_dTUD-like"/>
    <property type="match status" value="1"/>
</dbReference>
<dbReference type="InterPro" id="IPR035437">
    <property type="entry name" value="SNase_OB-fold_sf"/>
</dbReference>
<evidence type="ECO:0000313" key="13">
    <source>
        <dbReference type="EMBL" id="CAF3584411.1"/>
    </source>
</evidence>
<gene>
    <name evidence="13" type="ORF">OKA104_LOCUS5777</name>
</gene>
<dbReference type="GO" id="GO:0004427">
    <property type="term" value="F:inorganic diphosphate phosphatase activity"/>
    <property type="evidence" value="ECO:0007669"/>
    <property type="project" value="UniProtKB-EC"/>
</dbReference>
<dbReference type="InterPro" id="IPR001667">
    <property type="entry name" value="DDH_dom"/>
</dbReference>
<feature type="domain" description="Tudor" evidence="12">
    <location>
        <begin position="237"/>
        <end position="293"/>
    </location>
</feature>
<dbReference type="Proteomes" id="UP000663881">
    <property type="component" value="Unassembled WGS sequence"/>
</dbReference>
<dbReference type="EMBL" id="CAJOAY010000205">
    <property type="protein sequence ID" value="CAF3584411.1"/>
    <property type="molecule type" value="Genomic_DNA"/>
</dbReference>
<evidence type="ECO:0000313" key="14">
    <source>
        <dbReference type="Proteomes" id="UP000663881"/>
    </source>
</evidence>
<dbReference type="Gene3D" id="3.90.1640.10">
    <property type="entry name" value="inorganic pyrophosphatase (n-terminal core)"/>
    <property type="match status" value="1"/>
</dbReference>
<dbReference type="GO" id="GO:0005737">
    <property type="term" value="C:cytoplasm"/>
    <property type="evidence" value="ECO:0007669"/>
    <property type="project" value="InterPro"/>
</dbReference>
<evidence type="ECO:0000256" key="9">
    <source>
        <dbReference type="PROSITE-ProRule" id="PRU00176"/>
    </source>
</evidence>
<comment type="caution">
    <text evidence="13">The sequence shown here is derived from an EMBL/GenBank/DDBJ whole genome shotgun (WGS) entry which is preliminary data.</text>
</comment>
<dbReference type="Pfam" id="PF00076">
    <property type="entry name" value="RRM_1"/>
    <property type="match status" value="1"/>
</dbReference>
<evidence type="ECO:0000256" key="6">
    <source>
        <dbReference type="ARBA" id="ARBA00023211"/>
    </source>
</evidence>
<feature type="region of interest" description="Disordered" evidence="10">
    <location>
        <begin position="87"/>
        <end position="166"/>
    </location>
</feature>
<dbReference type="SMART" id="SM00360">
    <property type="entry name" value="RRM"/>
    <property type="match status" value="1"/>
</dbReference>
<evidence type="ECO:0000259" key="11">
    <source>
        <dbReference type="PROSITE" id="PS50102"/>
    </source>
</evidence>
<dbReference type="PANTHER" id="PTHR22948:SF29">
    <property type="entry name" value="FI02030P-RELATED"/>
    <property type="match status" value="1"/>
</dbReference>
<dbReference type="GO" id="GO:0003723">
    <property type="term" value="F:RNA binding"/>
    <property type="evidence" value="ECO:0007669"/>
    <property type="project" value="UniProtKB-UniRule"/>
</dbReference>
<proteinExistence type="inferred from homology"/>
<dbReference type="GO" id="GO:0046872">
    <property type="term" value="F:metal ion binding"/>
    <property type="evidence" value="ECO:0007669"/>
    <property type="project" value="UniProtKB-KW"/>
</dbReference>
<dbReference type="PROSITE" id="PS50102">
    <property type="entry name" value="RRM"/>
    <property type="match status" value="1"/>
</dbReference>
<dbReference type="InterPro" id="IPR038222">
    <property type="entry name" value="DHHA2_dom_sf"/>
</dbReference>
<accession>A0A818LZL1</accession>